<dbReference type="PANTHER" id="PTHR34990">
    <property type="entry name" value="UDP-2,3-DIACYLGLUCOSAMINE HYDROLASE-RELATED"/>
    <property type="match status" value="1"/>
</dbReference>
<dbReference type="SUPFAM" id="SSF56300">
    <property type="entry name" value="Metallo-dependent phosphatases"/>
    <property type="match status" value="1"/>
</dbReference>
<dbReference type="GO" id="GO:0046872">
    <property type="term" value="F:metal ion binding"/>
    <property type="evidence" value="ECO:0007669"/>
    <property type="project" value="UniProtKB-KW"/>
</dbReference>
<evidence type="ECO:0000313" key="8">
    <source>
        <dbReference type="Proteomes" id="UP000256379"/>
    </source>
</evidence>
<evidence type="ECO:0000259" key="6">
    <source>
        <dbReference type="Pfam" id="PF00149"/>
    </source>
</evidence>
<keyword evidence="3" id="KW-0479">Metal-binding</keyword>
<dbReference type="InterPro" id="IPR004843">
    <property type="entry name" value="Calcineurin-like_PHP"/>
</dbReference>
<evidence type="ECO:0000256" key="2">
    <source>
        <dbReference type="ARBA" id="ARBA00022519"/>
    </source>
</evidence>
<dbReference type="GO" id="GO:0009245">
    <property type="term" value="P:lipid A biosynthetic process"/>
    <property type="evidence" value="ECO:0007669"/>
    <property type="project" value="TreeGrafter"/>
</dbReference>
<dbReference type="InterPro" id="IPR043461">
    <property type="entry name" value="LpxH-like"/>
</dbReference>
<name>A0A3D8IMX1_9HELI</name>
<proteinExistence type="predicted"/>
<dbReference type="AlphaFoldDB" id="A0A3D8IMX1"/>
<feature type="domain" description="Calcineurin-like phosphoesterase" evidence="6">
    <location>
        <begin position="14"/>
        <end position="100"/>
    </location>
</feature>
<reference evidence="7 8" key="1">
    <citation type="submission" date="2018-04" db="EMBL/GenBank/DDBJ databases">
        <title>Novel Campyloabacter and Helicobacter Species and Strains.</title>
        <authorList>
            <person name="Mannion A.J."/>
            <person name="Shen Z."/>
            <person name="Fox J.G."/>
        </authorList>
    </citation>
    <scope>NUCLEOTIDE SEQUENCE [LARGE SCALE GENOMIC DNA]</scope>
    <source>
        <strain evidence="7 8">MIT 17-337</strain>
    </source>
</reference>
<protein>
    <recommendedName>
        <fullName evidence="6">Calcineurin-like phosphoesterase domain-containing protein</fullName>
    </recommendedName>
</protein>
<accession>A0A3D8IMX1</accession>
<dbReference type="EMBL" id="NXLQ01000008">
    <property type="protein sequence ID" value="RDU65984.1"/>
    <property type="molecule type" value="Genomic_DNA"/>
</dbReference>
<evidence type="ECO:0000313" key="7">
    <source>
        <dbReference type="EMBL" id="RDU65984.1"/>
    </source>
</evidence>
<dbReference type="OrthoDB" id="270739at2"/>
<keyword evidence="8" id="KW-1185">Reference proteome</keyword>
<dbReference type="PANTHER" id="PTHR34990:SF2">
    <property type="entry name" value="BLL8164 PROTEIN"/>
    <property type="match status" value="1"/>
</dbReference>
<evidence type="ECO:0000256" key="4">
    <source>
        <dbReference type="ARBA" id="ARBA00023136"/>
    </source>
</evidence>
<comment type="caution">
    <text evidence="7">The sequence shown here is derived from an EMBL/GenBank/DDBJ whole genome shotgun (WGS) entry which is preliminary data.</text>
</comment>
<keyword evidence="4" id="KW-0472">Membrane</keyword>
<dbReference type="RefSeq" id="WP_115542936.1">
    <property type="nucleotide sequence ID" value="NZ_NXLQ01000008.1"/>
</dbReference>
<evidence type="ECO:0000256" key="1">
    <source>
        <dbReference type="ARBA" id="ARBA00022475"/>
    </source>
</evidence>
<dbReference type="GO" id="GO:0008758">
    <property type="term" value="F:UDP-2,3-diacylglucosamine hydrolase activity"/>
    <property type="evidence" value="ECO:0007669"/>
    <property type="project" value="TreeGrafter"/>
</dbReference>
<evidence type="ECO:0000256" key="5">
    <source>
        <dbReference type="ARBA" id="ARBA00023211"/>
    </source>
</evidence>
<dbReference type="Proteomes" id="UP000256379">
    <property type="component" value="Unassembled WGS sequence"/>
</dbReference>
<keyword evidence="1" id="KW-1003">Cell membrane</keyword>
<evidence type="ECO:0000256" key="3">
    <source>
        <dbReference type="ARBA" id="ARBA00022723"/>
    </source>
</evidence>
<keyword evidence="2" id="KW-0997">Cell inner membrane</keyword>
<keyword evidence="5" id="KW-0464">Manganese</keyword>
<gene>
    <name evidence="7" type="ORF">CQA53_05015</name>
</gene>
<dbReference type="InterPro" id="IPR029052">
    <property type="entry name" value="Metallo-depent_PP-like"/>
</dbReference>
<organism evidence="7 8">
    <name type="scientific">Helicobacter didelphidarum</name>
    <dbReference type="NCBI Taxonomy" id="2040648"/>
    <lineage>
        <taxon>Bacteria</taxon>
        <taxon>Pseudomonadati</taxon>
        <taxon>Campylobacterota</taxon>
        <taxon>Epsilonproteobacteria</taxon>
        <taxon>Campylobacterales</taxon>
        <taxon>Helicobacteraceae</taxon>
        <taxon>Helicobacter</taxon>
    </lineage>
</organism>
<dbReference type="GO" id="GO:0016020">
    <property type="term" value="C:membrane"/>
    <property type="evidence" value="ECO:0007669"/>
    <property type="project" value="GOC"/>
</dbReference>
<dbReference type="Pfam" id="PF00149">
    <property type="entry name" value="Metallophos"/>
    <property type="match status" value="1"/>
</dbReference>
<sequence length="326" mass="38573">MTFLHDTILQNDAIFIADSHFKQGDRELLDFFAKIPKNKQVFLMGDIFHLLIGSMPTSCMSNHSLIHAIATLSQTNEVIFLEGNHDFFLQNIWDNSSRDDGEYIVHKNSHTSYKDTLLKSIVCDSDEKNFRYKDLIQNYTNNEYGDSQKNSKKRDIIESQEINDECSFCSIPIKIYSYNAQPLIIKTQNNHYCILSHGDLWISSFYHFYRHFINNPIVLFTFEFLDKITYGIIYKRFANRINHRLIAEFSFFRSDFNDFLSKRLAIYYDNIIMPLIQEGFARDSDKFYIIEGHFHLGKSLNKGNIFYNSLYSSFFHKKYFSFNMIE</sequence>